<evidence type="ECO:0000313" key="4">
    <source>
        <dbReference type="Proteomes" id="UP001153678"/>
    </source>
</evidence>
<dbReference type="Proteomes" id="UP001153678">
    <property type="component" value="Unassembled WGS sequence"/>
</dbReference>
<evidence type="ECO:0000256" key="1">
    <source>
        <dbReference type="SAM" id="Phobius"/>
    </source>
</evidence>
<gene>
    <name evidence="3" type="ORF">FWILDA_LOCUS6872</name>
</gene>
<keyword evidence="1" id="KW-1133">Transmembrane helix</keyword>
<feature type="chain" id="PRO_5040866628" evidence="2">
    <location>
        <begin position="23"/>
        <end position="178"/>
    </location>
</feature>
<accession>A0A9W4SNS0</accession>
<keyword evidence="1" id="KW-0812">Transmembrane</keyword>
<evidence type="ECO:0000313" key="3">
    <source>
        <dbReference type="EMBL" id="CAI2175001.1"/>
    </source>
</evidence>
<feature type="transmembrane region" description="Helical" evidence="1">
    <location>
        <begin position="155"/>
        <end position="173"/>
    </location>
</feature>
<dbReference type="OrthoDB" id="3361196at2759"/>
<keyword evidence="4" id="KW-1185">Reference proteome</keyword>
<proteinExistence type="predicted"/>
<dbReference type="AlphaFoldDB" id="A0A9W4SNS0"/>
<comment type="caution">
    <text evidence="3">The sequence shown here is derived from an EMBL/GenBank/DDBJ whole genome shotgun (WGS) entry which is preliminary data.</text>
</comment>
<feature type="signal peptide" evidence="2">
    <location>
        <begin position="1"/>
        <end position="22"/>
    </location>
</feature>
<keyword evidence="1" id="KW-0472">Membrane</keyword>
<reference evidence="3" key="1">
    <citation type="submission" date="2022-08" db="EMBL/GenBank/DDBJ databases">
        <authorList>
            <person name="Kallberg Y."/>
            <person name="Tangrot J."/>
            <person name="Rosling A."/>
        </authorList>
    </citation>
    <scope>NUCLEOTIDE SEQUENCE</scope>
    <source>
        <strain evidence="3">Wild A</strain>
    </source>
</reference>
<keyword evidence="2" id="KW-0732">Signal</keyword>
<evidence type="ECO:0000256" key="2">
    <source>
        <dbReference type="SAM" id="SignalP"/>
    </source>
</evidence>
<name>A0A9W4SNS0_9GLOM</name>
<sequence length="178" mass="19729">MSLRRIILISTTLYLLLPFVLSSGNNPYFDPNIPSCVACEKEYPSIDSCTESNEIFQNASSVLFDPLQFVNAIRCACADTFLSVYPLCIECFRRTGQPDTLLNTEVPPTIETIRGVCQTISATNGNASNYDATATMTPLSPSDRPWMNSANSSKGMLWIISFIVLTSTCMLFLQRLDQ</sequence>
<protein>
    <submittedName>
        <fullName evidence="3">1600_t:CDS:1</fullName>
    </submittedName>
</protein>
<dbReference type="EMBL" id="CAMKVN010001295">
    <property type="protein sequence ID" value="CAI2175001.1"/>
    <property type="molecule type" value="Genomic_DNA"/>
</dbReference>
<organism evidence="3 4">
    <name type="scientific">Funneliformis geosporum</name>
    <dbReference type="NCBI Taxonomy" id="1117311"/>
    <lineage>
        <taxon>Eukaryota</taxon>
        <taxon>Fungi</taxon>
        <taxon>Fungi incertae sedis</taxon>
        <taxon>Mucoromycota</taxon>
        <taxon>Glomeromycotina</taxon>
        <taxon>Glomeromycetes</taxon>
        <taxon>Glomerales</taxon>
        <taxon>Glomeraceae</taxon>
        <taxon>Funneliformis</taxon>
    </lineage>
</organism>